<dbReference type="AlphaFoldDB" id="A0A1S3EQX9"/>
<dbReference type="SUPFAM" id="SSF56808">
    <property type="entry name" value="Ribosomal protein L1"/>
    <property type="match status" value="1"/>
</dbReference>
<feature type="region of interest" description="Disordered" evidence="11">
    <location>
        <begin position="282"/>
        <end position="489"/>
    </location>
</feature>
<reference evidence="13" key="1">
    <citation type="submission" date="2025-08" db="UniProtKB">
        <authorList>
            <consortium name="RefSeq"/>
        </authorList>
    </citation>
    <scope>IDENTIFICATION</scope>
    <source>
        <tissue evidence="13">Kidney</tissue>
    </source>
</reference>
<keyword evidence="12" id="KW-1185">Reference proteome</keyword>
<evidence type="ECO:0000256" key="2">
    <source>
        <dbReference type="ARBA" id="ARBA00022499"/>
    </source>
</evidence>
<keyword evidence="7" id="KW-0539">Nucleus</keyword>
<evidence type="ECO:0000256" key="10">
    <source>
        <dbReference type="ARBA" id="ARBA00070787"/>
    </source>
</evidence>
<feature type="compositionally biased region" description="Basic and acidic residues" evidence="11">
    <location>
        <begin position="432"/>
        <end position="459"/>
    </location>
</feature>
<dbReference type="FunFam" id="3.40.50.790:FF:000004">
    <property type="entry name" value="Ribosomal L1 domain-containing 1-like 1"/>
    <property type="match status" value="1"/>
</dbReference>
<dbReference type="FunCoup" id="A0A1S3EQX9">
    <property type="interactions" value="2659"/>
</dbReference>
<dbReference type="InParanoid" id="A0A1S3EQX9"/>
<evidence type="ECO:0000313" key="13">
    <source>
        <dbReference type="RefSeq" id="XP_012866803.1"/>
    </source>
</evidence>
<dbReference type="GO" id="GO:0005730">
    <property type="term" value="C:nucleolus"/>
    <property type="evidence" value="ECO:0007669"/>
    <property type="project" value="UniProtKB-SubCell"/>
</dbReference>
<evidence type="ECO:0000256" key="11">
    <source>
        <dbReference type="SAM" id="MobiDB-lite"/>
    </source>
</evidence>
<dbReference type="Pfam" id="PF00687">
    <property type="entry name" value="Ribosomal_L1"/>
    <property type="match status" value="1"/>
</dbReference>
<evidence type="ECO:0000256" key="4">
    <source>
        <dbReference type="ARBA" id="ARBA00022843"/>
    </source>
</evidence>
<gene>
    <name evidence="13" type="primary">Rsl1d1</name>
</gene>
<evidence type="ECO:0000256" key="6">
    <source>
        <dbReference type="ARBA" id="ARBA00023054"/>
    </source>
</evidence>
<evidence type="ECO:0000256" key="7">
    <source>
        <dbReference type="ARBA" id="ARBA00023242"/>
    </source>
</evidence>
<evidence type="ECO:0000256" key="3">
    <source>
        <dbReference type="ARBA" id="ARBA00022553"/>
    </source>
</evidence>
<dbReference type="RefSeq" id="XP_012866803.1">
    <property type="nucleotide sequence ID" value="XM_013011349.1"/>
</dbReference>
<keyword evidence="6" id="KW-0175">Coiled coil</keyword>
<comment type="function">
    <text evidence="8">Regulates cellular senescence through inhibition of PTEN translation. Acts as a pro-apoptotic regulator in response to DNA damage.</text>
</comment>
<dbReference type="Proteomes" id="UP000081671">
    <property type="component" value="Unplaced"/>
</dbReference>
<organism evidence="12 13">
    <name type="scientific">Dipodomys ordii</name>
    <name type="common">Ord's kangaroo rat</name>
    <dbReference type="NCBI Taxonomy" id="10020"/>
    <lineage>
        <taxon>Eukaryota</taxon>
        <taxon>Metazoa</taxon>
        <taxon>Chordata</taxon>
        <taxon>Craniata</taxon>
        <taxon>Vertebrata</taxon>
        <taxon>Euteleostomi</taxon>
        <taxon>Mammalia</taxon>
        <taxon>Eutheria</taxon>
        <taxon>Euarchontoglires</taxon>
        <taxon>Glires</taxon>
        <taxon>Rodentia</taxon>
        <taxon>Castorimorpha</taxon>
        <taxon>Heteromyidae</taxon>
        <taxon>Dipodomyinae</taxon>
        <taxon>Dipodomys</taxon>
    </lineage>
</organism>
<dbReference type="GO" id="GO:0003723">
    <property type="term" value="F:RNA binding"/>
    <property type="evidence" value="ECO:0007669"/>
    <property type="project" value="InterPro"/>
</dbReference>
<dbReference type="InterPro" id="IPR023674">
    <property type="entry name" value="Ribosomal_uL1-like"/>
</dbReference>
<dbReference type="OrthoDB" id="10251727at2759"/>
<keyword evidence="5" id="KW-0007">Acetylation</keyword>
<proteinExistence type="inferred from homology"/>
<dbReference type="GeneID" id="105981979"/>
<dbReference type="InterPro" id="IPR028364">
    <property type="entry name" value="Ribosomal_uL1/biogenesis"/>
</dbReference>
<keyword evidence="4" id="KW-0832">Ubl conjugation</keyword>
<feature type="compositionally biased region" description="Polar residues" evidence="11">
    <location>
        <begin position="465"/>
        <end position="477"/>
    </location>
</feature>
<dbReference type="Gene3D" id="3.40.50.790">
    <property type="match status" value="1"/>
</dbReference>
<sequence>MEDAASTSPEALAVGAPSASAPDDPTSLEHLDKSQIRKAVEALLAHSKARRSKRALLLNDSDNLFLMVVLWKIPSKELRVKLSLPHNIQSDLAEICLFTKDELESPEDTERFYRKLLKKHGIESISRIIPFHTLKTEYKAYEAKLRLLGSFDLFLTDERIRRLLPTHIGRHFYQRKKVPVPVNLLAKNLSREINYCLGGTVLNISKSGSCSTVRIGHTAMEPQHLTENIVAVVNKLAEKLPKKLQSIKLLFVKTERSASLPIFSSFVSCVDENSPLSFNGLQRKERKKKEMKLRAKQKKKNKKLRARIRKSTPVLPWDLASQGGDDPVKDPGSQKKKTGKVKGQPKATGEVNVQPKVTGKVKGQPTVTDDEDEIPQLVPIEETPAKENVQVQNSATAKKSPMKSVGPSIPVGKKRKALPTRETPGKAPGKKQKVDQKDKVTDSVLGKKDLRQTPKKPEAKFFTTCKKSGSNDPSTPKQGRKIPSESQSN</sequence>
<dbReference type="InterPro" id="IPR016095">
    <property type="entry name" value="Ribosomal_uL1_3-a/b-sand"/>
</dbReference>
<comment type="similarity">
    <text evidence="9">Belongs to the universal ribosomal protein uL1 family. Highly divergent.</text>
</comment>
<dbReference type="CTD" id="26156"/>
<dbReference type="InterPro" id="IPR050257">
    <property type="entry name" value="eL8/uL1-like"/>
</dbReference>
<dbReference type="KEGG" id="dord:105981979"/>
<feature type="region of interest" description="Disordered" evidence="11">
    <location>
        <begin position="1"/>
        <end position="28"/>
    </location>
</feature>
<name>A0A1S3EQX9_DIPOR</name>
<keyword evidence="3" id="KW-0597">Phosphoprotein</keyword>
<evidence type="ECO:0000313" key="12">
    <source>
        <dbReference type="Proteomes" id="UP000081671"/>
    </source>
</evidence>
<evidence type="ECO:0000256" key="9">
    <source>
        <dbReference type="ARBA" id="ARBA00061550"/>
    </source>
</evidence>
<dbReference type="STRING" id="10020.ENSDORP00000012630"/>
<dbReference type="Gene3D" id="3.30.190.20">
    <property type="match status" value="1"/>
</dbReference>
<evidence type="ECO:0000256" key="1">
    <source>
        <dbReference type="ARBA" id="ARBA00004604"/>
    </source>
</evidence>
<dbReference type="PANTHER" id="PTHR23105">
    <property type="entry name" value="RIBOSOMAL PROTEIN L7AE FAMILY MEMBER"/>
    <property type="match status" value="1"/>
</dbReference>
<feature type="compositionally biased region" description="Basic residues" evidence="11">
    <location>
        <begin position="284"/>
        <end position="310"/>
    </location>
</feature>
<dbReference type="CDD" id="cd00403">
    <property type="entry name" value="Ribosomal_L1"/>
    <property type="match status" value="1"/>
</dbReference>
<evidence type="ECO:0000256" key="5">
    <source>
        <dbReference type="ARBA" id="ARBA00022990"/>
    </source>
</evidence>
<accession>A0A1S3EQX9</accession>
<protein>
    <recommendedName>
        <fullName evidence="10">Ribosomal L1 domain-containing protein 1</fullName>
    </recommendedName>
</protein>
<comment type="subcellular location">
    <subcellularLocation>
        <location evidence="1">Nucleus</location>
        <location evidence="1">Nucleolus</location>
    </subcellularLocation>
</comment>
<keyword evidence="2" id="KW-1017">Isopeptide bond</keyword>
<evidence type="ECO:0000256" key="8">
    <source>
        <dbReference type="ARBA" id="ARBA00054167"/>
    </source>
</evidence>